<dbReference type="PANTHER" id="PTHR31424:SF5">
    <property type="entry name" value="APPLE DOMAIN-CONTAINING PROTEIN"/>
    <property type="match status" value="1"/>
</dbReference>
<keyword evidence="2" id="KW-1185">Reference proteome</keyword>
<organism evidence="1 2">
    <name type="scientific">Paramuricea clavata</name>
    <name type="common">Red gorgonian</name>
    <name type="synonym">Violescent sea-whip</name>
    <dbReference type="NCBI Taxonomy" id="317549"/>
    <lineage>
        <taxon>Eukaryota</taxon>
        <taxon>Metazoa</taxon>
        <taxon>Cnidaria</taxon>
        <taxon>Anthozoa</taxon>
        <taxon>Octocorallia</taxon>
        <taxon>Malacalcyonacea</taxon>
        <taxon>Plexauridae</taxon>
        <taxon>Paramuricea</taxon>
    </lineage>
</organism>
<accession>A0A7D9LES4</accession>
<evidence type="ECO:0000313" key="2">
    <source>
        <dbReference type="Proteomes" id="UP001152795"/>
    </source>
</evidence>
<dbReference type="EMBL" id="CACRXK020017636">
    <property type="protein sequence ID" value="CAB4031444.1"/>
    <property type="molecule type" value="Genomic_DNA"/>
</dbReference>
<comment type="caution">
    <text evidence="1">The sequence shown here is derived from an EMBL/GenBank/DDBJ whole genome shotgun (WGS) entry which is preliminary data.</text>
</comment>
<sequence>MIKNSPPTESFQQNKKIRVKLSGDATNVGKRLHVVNVTFTILDEGSKAMSADGNHIIAIIKEPENYEKLLEALSDIRGDWKFLACICGLGAAISTHPCIWCKCPLYDNYDGTNEWSMVDTNKGARTIKEIEEKSKQGSRGEKCNVKHSPLFPTIPLDHVAIDSLHLFLRIADNLINLLILEFWRLDAIDKKKTFNDGFERSKYTHMAWMGILNNIAEVSIDIDDSFKPFAPQNLTHVTVII</sequence>
<evidence type="ECO:0000313" key="1">
    <source>
        <dbReference type="EMBL" id="CAB4031444.1"/>
    </source>
</evidence>
<dbReference type="PANTHER" id="PTHR31424">
    <property type="entry name" value="PROTEIN CBG23806"/>
    <property type="match status" value="1"/>
</dbReference>
<proteinExistence type="predicted"/>
<reference evidence="1" key="1">
    <citation type="submission" date="2020-04" db="EMBL/GenBank/DDBJ databases">
        <authorList>
            <person name="Alioto T."/>
            <person name="Alioto T."/>
            <person name="Gomez Garrido J."/>
        </authorList>
    </citation>
    <scope>NUCLEOTIDE SEQUENCE</scope>
    <source>
        <strain evidence="1">A484AB</strain>
    </source>
</reference>
<dbReference type="AlphaFoldDB" id="A0A7D9LES4"/>
<gene>
    <name evidence="1" type="ORF">PACLA_8A071753</name>
</gene>
<protein>
    <submittedName>
        <fullName evidence="1">Uncharacterized protein</fullName>
    </submittedName>
</protein>
<dbReference type="OrthoDB" id="5982080at2759"/>
<name>A0A7D9LES4_PARCT</name>
<dbReference type="Proteomes" id="UP001152795">
    <property type="component" value="Unassembled WGS sequence"/>
</dbReference>